<dbReference type="AlphaFoldDB" id="A0A7X5KMD9"/>
<dbReference type="Proteomes" id="UP000461585">
    <property type="component" value="Unassembled WGS sequence"/>
</dbReference>
<keyword evidence="3" id="KW-1185">Reference proteome</keyword>
<evidence type="ECO:0000256" key="1">
    <source>
        <dbReference type="SAM" id="Phobius"/>
    </source>
</evidence>
<keyword evidence="1" id="KW-0472">Membrane</keyword>
<dbReference type="EMBL" id="JAAEEH010000019">
    <property type="protein sequence ID" value="NDL67699.1"/>
    <property type="molecule type" value="Genomic_DNA"/>
</dbReference>
<gene>
    <name evidence="2" type="ORF">GXN74_08065</name>
</gene>
<accession>A0A7X5KMD9</accession>
<feature type="transmembrane region" description="Helical" evidence="1">
    <location>
        <begin position="20"/>
        <end position="49"/>
    </location>
</feature>
<sequence>MELLKELLADERVLKVAAYIIQLNIDILIIIGLVILSIFPMTMIAAYMYERSLEHGNIPEDEESTDLQSGVSKQ</sequence>
<name>A0A7X5KMD9_9FIRM</name>
<proteinExistence type="predicted"/>
<keyword evidence="1" id="KW-1133">Transmembrane helix</keyword>
<evidence type="ECO:0000313" key="3">
    <source>
        <dbReference type="Proteomes" id="UP000461585"/>
    </source>
</evidence>
<evidence type="ECO:0000313" key="2">
    <source>
        <dbReference type="EMBL" id="NDL67699.1"/>
    </source>
</evidence>
<dbReference type="RefSeq" id="WP_162370426.1">
    <property type="nucleotide sequence ID" value="NZ_JAAEEH010000019.1"/>
</dbReference>
<comment type="caution">
    <text evidence="2">The sequence shown here is derived from an EMBL/GenBank/DDBJ whole genome shotgun (WGS) entry which is preliminary data.</text>
</comment>
<reference evidence="2 3" key="1">
    <citation type="submission" date="2020-01" db="EMBL/GenBank/DDBJ databases">
        <title>Anaeroalcalibacter tamaniensis gen. nov., sp. nov., moderately halophilic strictly anaerobic fermenter bacterium from mud volcano of Taman peninsula.</title>
        <authorList>
            <person name="Frolova A."/>
            <person name="Merkel A.Y."/>
            <person name="Slobodkin A.I."/>
        </authorList>
    </citation>
    <scope>NUCLEOTIDE SEQUENCE [LARGE SCALE GENOMIC DNA]</scope>
    <source>
        <strain evidence="2 3">F-3ap</strain>
    </source>
</reference>
<keyword evidence="1" id="KW-0812">Transmembrane</keyword>
<protein>
    <submittedName>
        <fullName evidence="2">Uncharacterized protein</fullName>
    </submittedName>
</protein>
<organism evidence="2 3">
    <name type="scientific">Anaerotalea alkaliphila</name>
    <dbReference type="NCBI Taxonomy" id="2662126"/>
    <lineage>
        <taxon>Bacteria</taxon>
        <taxon>Bacillati</taxon>
        <taxon>Bacillota</taxon>
        <taxon>Clostridia</taxon>
        <taxon>Eubacteriales</taxon>
        <taxon>Anaerotalea</taxon>
    </lineage>
</organism>